<organism evidence="3 4">
    <name type="scientific">Aureobasidium vineae</name>
    <dbReference type="NCBI Taxonomy" id="2773715"/>
    <lineage>
        <taxon>Eukaryota</taxon>
        <taxon>Fungi</taxon>
        <taxon>Dikarya</taxon>
        <taxon>Ascomycota</taxon>
        <taxon>Pezizomycotina</taxon>
        <taxon>Dothideomycetes</taxon>
        <taxon>Dothideomycetidae</taxon>
        <taxon>Dothideales</taxon>
        <taxon>Saccotheciaceae</taxon>
        <taxon>Aureobasidium</taxon>
    </lineage>
</organism>
<protein>
    <recommendedName>
        <fullName evidence="5">Trm112p-domain-containing protein</fullName>
    </recommendedName>
</protein>
<dbReference type="Pfam" id="PF03966">
    <property type="entry name" value="Trm112p"/>
    <property type="match status" value="1"/>
</dbReference>
<name>A0A9N8JTA5_9PEZI</name>
<evidence type="ECO:0000256" key="1">
    <source>
        <dbReference type="ARBA" id="ARBA00007980"/>
    </source>
</evidence>
<dbReference type="Gene3D" id="2.20.25.10">
    <property type="match status" value="1"/>
</dbReference>
<dbReference type="InterPro" id="IPR039127">
    <property type="entry name" value="Trm112"/>
</dbReference>
<reference evidence="3" key="1">
    <citation type="submission" date="2020-06" db="EMBL/GenBank/DDBJ databases">
        <authorList>
            <person name="Onetto C."/>
        </authorList>
    </citation>
    <scope>NUCLEOTIDE SEQUENCE</scope>
</reference>
<evidence type="ECO:0000313" key="3">
    <source>
        <dbReference type="EMBL" id="CAD0091970.1"/>
    </source>
</evidence>
<dbReference type="GO" id="GO:0046982">
    <property type="term" value="F:protein heterodimerization activity"/>
    <property type="evidence" value="ECO:0007669"/>
    <property type="project" value="InterPro"/>
</dbReference>
<gene>
    <name evidence="3" type="ORF">AWRI4619_LOCUS6980</name>
</gene>
<keyword evidence="4" id="KW-1185">Reference proteome</keyword>
<comment type="caution">
    <text evidence="3">The sequence shown here is derived from an EMBL/GenBank/DDBJ whole genome shotgun (WGS) entry which is preliminary data.</text>
</comment>
<dbReference type="AlphaFoldDB" id="A0A9N8JTA5"/>
<evidence type="ECO:0008006" key="5">
    <source>
        <dbReference type="Google" id="ProtNLM"/>
    </source>
</evidence>
<sequence>MKLLTLNFLTCARKACKQEPAAFPLHPRDAELERVEMELNPEFLVNVLPRLEWKAIRSLGEEVNSPFPPYPINPQRQAQRQDTDANERFAIQLGLPTLPETAPEEKDLMDESTKEPTQTLQDLHALLVETSVSNGKLVCGHCGHEYAVKEGIANFLLPSHLV</sequence>
<evidence type="ECO:0000256" key="2">
    <source>
        <dbReference type="SAM" id="MobiDB-lite"/>
    </source>
</evidence>
<dbReference type="InterPro" id="IPR005651">
    <property type="entry name" value="Trm112-like"/>
</dbReference>
<dbReference type="EMBL" id="CAIJEN010000013">
    <property type="protein sequence ID" value="CAD0091970.1"/>
    <property type="molecule type" value="Genomic_DNA"/>
</dbReference>
<dbReference type="GO" id="GO:0030488">
    <property type="term" value="P:tRNA methylation"/>
    <property type="evidence" value="ECO:0007669"/>
    <property type="project" value="TreeGrafter"/>
</dbReference>
<accession>A0A9N8JTA5</accession>
<dbReference type="PANTHER" id="PTHR12773">
    <property type="entry name" value="UPF0315 PROTEIN-RELATED"/>
    <property type="match status" value="1"/>
</dbReference>
<dbReference type="PANTHER" id="PTHR12773:SF0">
    <property type="entry name" value="MULTIFUNCTIONAL METHYLTRANSFERASE SUBUNIT TRM112-LIKE PROTEIN"/>
    <property type="match status" value="1"/>
</dbReference>
<feature type="region of interest" description="Disordered" evidence="2">
    <location>
        <begin position="64"/>
        <end position="86"/>
    </location>
</feature>
<proteinExistence type="inferred from homology"/>
<evidence type="ECO:0000313" key="4">
    <source>
        <dbReference type="Proteomes" id="UP000716446"/>
    </source>
</evidence>
<dbReference type="Proteomes" id="UP000716446">
    <property type="component" value="Unassembled WGS sequence"/>
</dbReference>
<comment type="similarity">
    <text evidence="1">Belongs to the TRM112 family.</text>
</comment>
<dbReference type="GO" id="GO:0070476">
    <property type="term" value="P:rRNA (guanine-N7)-methylation"/>
    <property type="evidence" value="ECO:0007669"/>
    <property type="project" value="TreeGrafter"/>
</dbReference>